<keyword evidence="2" id="KW-0472">Membrane</keyword>
<evidence type="ECO:0000313" key="4">
    <source>
        <dbReference type="Proteomes" id="UP000030752"/>
    </source>
</evidence>
<evidence type="ECO:0000256" key="1">
    <source>
        <dbReference type="SAM" id="MobiDB-lite"/>
    </source>
</evidence>
<reference evidence="3 4" key="1">
    <citation type="submission" date="2013-03" db="EMBL/GenBank/DDBJ databases">
        <title>The Genome Sequence of Phialophora europaea CBS 101466.</title>
        <authorList>
            <consortium name="The Broad Institute Genomics Platform"/>
            <person name="Cuomo C."/>
            <person name="de Hoog S."/>
            <person name="Gorbushina A."/>
            <person name="Walker B."/>
            <person name="Young S.K."/>
            <person name="Zeng Q."/>
            <person name="Gargeya S."/>
            <person name="Fitzgerald M."/>
            <person name="Haas B."/>
            <person name="Abouelleil A."/>
            <person name="Allen A.W."/>
            <person name="Alvarado L."/>
            <person name="Arachchi H.M."/>
            <person name="Berlin A.M."/>
            <person name="Chapman S.B."/>
            <person name="Gainer-Dewar J."/>
            <person name="Goldberg J."/>
            <person name="Griggs A."/>
            <person name="Gujja S."/>
            <person name="Hansen M."/>
            <person name="Howarth C."/>
            <person name="Imamovic A."/>
            <person name="Ireland A."/>
            <person name="Larimer J."/>
            <person name="McCowan C."/>
            <person name="Murphy C."/>
            <person name="Pearson M."/>
            <person name="Poon T.W."/>
            <person name="Priest M."/>
            <person name="Roberts A."/>
            <person name="Saif S."/>
            <person name="Shea T."/>
            <person name="Sisk P."/>
            <person name="Sykes S."/>
            <person name="Wortman J."/>
            <person name="Nusbaum C."/>
            <person name="Birren B."/>
        </authorList>
    </citation>
    <scope>NUCLEOTIDE SEQUENCE [LARGE SCALE GENOMIC DNA]</scope>
    <source>
        <strain evidence="3 4">CBS 101466</strain>
    </source>
</reference>
<dbReference type="HOGENOM" id="CLU_667341_0_0_1"/>
<protein>
    <submittedName>
        <fullName evidence="3">Uncharacterized protein</fullName>
    </submittedName>
</protein>
<dbReference type="EMBL" id="KB822725">
    <property type="protein sequence ID" value="ETN36552.1"/>
    <property type="molecule type" value="Genomic_DNA"/>
</dbReference>
<evidence type="ECO:0000313" key="3">
    <source>
        <dbReference type="EMBL" id="ETN36552.1"/>
    </source>
</evidence>
<accession>W2RJ81</accession>
<feature type="region of interest" description="Disordered" evidence="1">
    <location>
        <begin position="284"/>
        <end position="305"/>
    </location>
</feature>
<proteinExistence type="predicted"/>
<feature type="transmembrane region" description="Helical" evidence="2">
    <location>
        <begin position="391"/>
        <end position="411"/>
    </location>
</feature>
<feature type="compositionally biased region" description="Low complexity" evidence="1">
    <location>
        <begin position="352"/>
        <end position="363"/>
    </location>
</feature>
<name>W2RJ81_CYPE1</name>
<feature type="region of interest" description="Disordered" evidence="1">
    <location>
        <begin position="318"/>
        <end position="378"/>
    </location>
</feature>
<keyword evidence="2" id="KW-0812">Transmembrane</keyword>
<dbReference type="InParanoid" id="W2RJ81"/>
<dbReference type="RefSeq" id="XP_008721370.1">
    <property type="nucleotide sequence ID" value="XM_008723148.1"/>
</dbReference>
<keyword evidence="2" id="KW-1133">Transmembrane helix</keyword>
<organism evidence="3 4">
    <name type="scientific">Cyphellophora europaea (strain CBS 101466)</name>
    <name type="common">Phialophora europaea</name>
    <dbReference type="NCBI Taxonomy" id="1220924"/>
    <lineage>
        <taxon>Eukaryota</taxon>
        <taxon>Fungi</taxon>
        <taxon>Dikarya</taxon>
        <taxon>Ascomycota</taxon>
        <taxon>Pezizomycotina</taxon>
        <taxon>Eurotiomycetes</taxon>
        <taxon>Chaetothyriomycetidae</taxon>
        <taxon>Chaetothyriales</taxon>
        <taxon>Cyphellophoraceae</taxon>
        <taxon>Cyphellophora</taxon>
    </lineage>
</organism>
<evidence type="ECO:0000256" key="2">
    <source>
        <dbReference type="SAM" id="Phobius"/>
    </source>
</evidence>
<dbReference type="OrthoDB" id="8062037at2759"/>
<dbReference type="Proteomes" id="UP000030752">
    <property type="component" value="Unassembled WGS sequence"/>
</dbReference>
<dbReference type="VEuPathDB" id="FungiDB:HMPREF1541_08830"/>
<feature type="compositionally biased region" description="Polar residues" evidence="1">
    <location>
        <begin position="287"/>
        <end position="297"/>
    </location>
</feature>
<gene>
    <name evidence="3" type="ORF">HMPREF1541_08830</name>
</gene>
<dbReference type="GeneID" id="19976169"/>
<dbReference type="AlphaFoldDB" id="W2RJ81"/>
<sequence length="412" mass="45495">MAASRAASDREAVLWEMTSHSTDYNDHPLNNGDSQFLFPLNPFDVLGVWIAKGQKCLGLNQPGARGGPFCNYPVGKDRRSDAEDILSQMSARSPEQVLAGNMLEKLARILLCEQWHRNVGKHCNVQRVVDQWRQRITQFIAARRRALEAGGLVTRTTAQNHLVPWQHSDQNPGAFIHATPMTSISRKLPLATSNNDIEPVPEIESENAQPARQQRGVGHTTFIEPDTATRVSVKTDSSAARSAKFGKHADVNARVKAVPRRCRPHVCIPEAKIAPTDAFCRGFNDPQKATPSSSVVDSDNAHPEQTRRIEISGRVKDKVDRQVSPGKNGHVPVIADSDGVTRNHVNDDVATSPSPRAAAPRSRTLPESSQSHGTRRSAEIKVTTSVHIDQFHAFCTGILMFFMLINIAYYLF</sequence>
<keyword evidence="4" id="KW-1185">Reference proteome</keyword>